<reference evidence="2" key="3">
    <citation type="submission" date="2025-09" db="UniProtKB">
        <authorList>
            <consortium name="Ensembl"/>
        </authorList>
    </citation>
    <scope>IDENTIFICATION</scope>
</reference>
<evidence type="ECO:0000256" key="1">
    <source>
        <dbReference type="SAM" id="Phobius"/>
    </source>
</evidence>
<sequence length="65" mass="7637">ALSSLPIKDENSVGIFERQNIFLFFAIIILCLSDACAWRQRIISHQGLRGGKYLFKKHIYLSFWY</sequence>
<evidence type="ECO:0000313" key="2">
    <source>
        <dbReference type="Ensembl" id="ENSAPLP00020004099.1"/>
    </source>
</evidence>
<keyword evidence="1" id="KW-0472">Membrane</keyword>
<name>A0A8B9SI32_ANAPL</name>
<keyword evidence="1" id="KW-1133">Transmembrane helix</keyword>
<accession>A0A8B9SI32</accession>
<dbReference type="Ensembl" id="ENSAPLT00020004419.1">
    <property type="protein sequence ID" value="ENSAPLP00020004099.1"/>
    <property type="gene ID" value="ENSAPLG00020003041.1"/>
</dbReference>
<feature type="transmembrane region" description="Helical" evidence="1">
    <location>
        <begin position="20"/>
        <end position="38"/>
    </location>
</feature>
<organism evidence="2 3">
    <name type="scientific">Anas platyrhynchos</name>
    <name type="common">Mallard</name>
    <name type="synonym">Anas boschas</name>
    <dbReference type="NCBI Taxonomy" id="8839"/>
    <lineage>
        <taxon>Eukaryota</taxon>
        <taxon>Metazoa</taxon>
        <taxon>Chordata</taxon>
        <taxon>Craniata</taxon>
        <taxon>Vertebrata</taxon>
        <taxon>Euteleostomi</taxon>
        <taxon>Archelosauria</taxon>
        <taxon>Archosauria</taxon>
        <taxon>Dinosauria</taxon>
        <taxon>Saurischia</taxon>
        <taxon>Theropoda</taxon>
        <taxon>Coelurosauria</taxon>
        <taxon>Aves</taxon>
        <taxon>Neognathae</taxon>
        <taxon>Galloanserae</taxon>
        <taxon>Anseriformes</taxon>
        <taxon>Anatidae</taxon>
        <taxon>Anatinae</taxon>
        <taxon>Anas</taxon>
    </lineage>
</organism>
<protein>
    <submittedName>
        <fullName evidence="2">Uncharacterized protein</fullName>
    </submittedName>
</protein>
<dbReference type="Proteomes" id="UP000694400">
    <property type="component" value="Chromosome 17"/>
</dbReference>
<proteinExistence type="predicted"/>
<keyword evidence="1" id="KW-0812">Transmembrane</keyword>
<evidence type="ECO:0000313" key="3">
    <source>
        <dbReference type="Proteomes" id="UP000694400"/>
    </source>
</evidence>
<reference evidence="2" key="1">
    <citation type="submission" date="2019-08" db="EMBL/GenBank/DDBJ databases">
        <title>Three high-quality genomes provides insights into domestication of ducks.</title>
        <authorList>
            <person name="Hou Z.C."/>
            <person name="Zhu F."/>
            <person name="Yin Z.T."/>
            <person name="Zhang F."/>
        </authorList>
    </citation>
    <scope>NUCLEOTIDE SEQUENCE [LARGE SCALE GENOMIC DNA]</scope>
</reference>
<reference evidence="2" key="2">
    <citation type="submission" date="2025-08" db="UniProtKB">
        <authorList>
            <consortium name="Ensembl"/>
        </authorList>
    </citation>
    <scope>IDENTIFICATION</scope>
</reference>
<dbReference type="AlphaFoldDB" id="A0A8B9SI32"/>